<dbReference type="OrthoDB" id="297496at2759"/>
<evidence type="ECO:0000313" key="9">
    <source>
        <dbReference type="Proteomes" id="UP000594262"/>
    </source>
</evidence>
<keyword evidence="4" id="KW-0378">Hydrolase</keyword>
<dbReference type="InterPro" id="IPR000086">
    <property type="entry name" value="NUDIX_hydrolase_dom"/>
</dbReference>
<dbReference type="PANTHER" id="PTHR12992:SF11">
    <property type="entry name" value="MITOCHONDRIAL COENZYME A DIPHOSPHATASE NUDT8"/>
    <property type="match status" value="1"/>
</dbReference>
<feature type="domain" description="Nudix hydrolase" evidence="7">
    <location>
        <begin position="9"/>
        <end position="170"/>
    </location>
</feature>
<evidence type="ECO:0000256" key="3">
    <source>
        <dbReference type="ARBA" id="ARBA00022723"/>
    </source>
</evidence>
<organism evidence="8 9">
    <name type="scientific">Clytia hemisphaerica</name>
    <dbReference type="NCBI Taxonomy" id="252671"/>
    <lineage>
        <taxon>Eukaryota</taxon>
        <taxon>Metazoa</taxon>
        <taxon>Cnidaria</taxon>
        <taxon>Hydrozoa</taxon>
        <taxon>Hydroidolina</taxon>
        <taxon>Leptothecata</taxon>
        <taxon>Obeliida</taxon>
        <taxon>Clytiidae</taxon>
        <taxon>Clytia</taxon>
    </lineage>
</organism>
<dbReference type="InterPro" id="IPR015797">
    <property type="entry name" value="NUDIX_hydrolase-like_dom_sf"/>
</dbReference>
<evidence type="ECO:0000313" key="8">
    <source>
        <dbReference type="EnsemblMetazoa" id="CLYHEMP004252.3"/>
    </source>
</evidence>
<dbReference type="GO" id="GO:0010945">
    <property type="term" value="F:coenzyme A diphosphatase activity"/>
    <property type="evidence" value="ECO:0007669"/>
    <property type="project" value="InterPro"/>
</dbReference>
<comment type="cofactor">
    <cofactor evidence="1">
        <name>Mn(2+)</name>
        <dbReference type="ChEBI" id="CHEBI:29035"/>
    </cofactor>
</comment>
<dbReference type="SUPFAM" id="SSF55811">
    <property type="entry name" value="Nudix"/>
    <property type="match status" value="1"/>
</dbReference>
<keyword evidence="9" id="KW-1185">Reference proteome</keyword>
<dbReference type="InterPro" id="IPR045121">
    <property type="entry name" value="CoAse"/>
</dbReference>
<dbReference type="GO" id="GO:0046872">
    <property type="term" value="F:metal ion binding"/>
    <property type="evidence" value="ECO:0007669"/>
    <property type="project" value="UniProtKB-KW"/>
</dbReference>
<name>A0A7M5UTG8_9CNID</name>
<dbReference type="PROSITE" id="PS51462">
    <property type="entry name" value="NUDIX"/>
    <property type="match status" value="1"/>
</dbReference>
<protein>
    <recommendedName>
        <fullName evidence="7">Nudix hydrolase domain-containing protein</fullName>
    </recommendedName>
</protein>
<keyword evidence="5" id="KW-0460">Magnesium</keyword>
<reference evidence="8" key="1">
    <citation type="submission" date="2021-01" db="UniProtKB">
        <authorList>
            <consortium name="EnsemblMetazoa"/>
        </authorList>
    </citation>
    <scope>IDENTIFICATION</scope>
</reference>
<dbReference type="CDD" id="cd03426">
    <property type="entry name" value="NUDIX_CoAse_Nudt7"/>
    <property type="match status" value="1"/>
</dbReference>
<dbReference type="EnsemblMetazoa" id="CLYHEMT004252.3">
    <property type="protein sequence ID" value="CLYHEMP004252.3"/>
    <property type="gene ID" value="CLYHEMG004252"/>
</dbReference>
<keyword evidence="3" id="KW-0479">Metal-binding</keyword>
<evidence type="ECO:0000259" key="7">
    <source>
        <dbReference type="PROSITE" id="PS51462"/>
    </source>
</evidence>
<evidence type="ECO:0000256" key="1">
    <source>
        <dbReference type="ARBA" id="ARBA00001936"/>
    </source>
</evidence>
<evidence type="ECO:0000256" key="4">
    <source>
        <dbReference type="ARBA" id="ARBA00022801"/>
    </source>
</evidence>
<dbReference type="Pfam" id="PF00293">
    <property type="entry name" value="NUDIX"/>
    <property type="match status" value="1"/>
</dbReference>
<dbReference type="Gene3D" id="3.90.79.10">
    <property type="entry name" value="Nucleoside Triphosphate Pyrophosphohydrolase"/>
    <property type="match status" value="1"/>
</dbReference>
<dbReference type="Proteomes" id="UP000594262">
    <property type="component" value="Unplaced"/>
</dbReference>
<sequence length="214" mass="24853">MAVFRPLQSVRQFTTRIVVNEQFVRQRILGDKEALIKRLKRGGRFRFTRPPKNAAVVIPLCEMDGRFPGGKVDDTDASRSHTAVRECVEELGINRDKIDVWVELQEFPDRTRTFCITPVLCFINDLELEELKPSEEEVGDIFTTPITSLIHPSNQGYTSFRNGWTFPVFPNCKHQVWGMTAVMTEVLLANAFSEFYKMKLRLPDKKRKPFEKWL</sequence>
<dbReference type="AlphaFoldDB" id="A0A7M5UTG8"/>
<keyword evidence="6" id="KW-0464">Manganese</keyword>
<accession>A0A7M5UTG8</accession>
<evidence type="ECO:0000256" key="5">
    <source>
        <dbReference type="ARBA" id="ARBA00022842"/>
    </source>
</evidence>
<proteinExistence type="predicted"/>
<comment type="cofactor">
    <cofactor evidence="2">
        <name>Mg(2+)</name>
        <dbReference type="ChEBI" id="CHEBI:18420"/>
    </cofactor>
</comment>
<evidence type="ECO:0000256" key="2">
    <source>
        <dbReference type="ARBA" id="ARBA00001946"/>
    </source>
</evidence>
<dbReference type="PANTHER" id="PTHR12992">
    <property type="entry name" value="NUDIX HYDROLASE"/>
    <property type="match status" value="1"/>
</dbReference>
<evidence type="ECO:0000256" key="6">
    <source>
        <dbReference type="ARBA" id="ARBA00023211"/>
    </source>
</evidence>